<reference evidence="1 2" key="1">
    <citation type="submission" date="2019-02" db="EMBL/GenBank/DDBJ databases">
        <title>Deep-cultivation of Planctomycetes and their phenomic and genomic characterization uncovers novel biology.</title>
        <authorList>
            <person name="Wiegand S."/>
            <person name="Jogler M."/>
            <person name="Boedeker C."/>
            <person name="Pinto D."/>
            <person name="Vollmers J."/>
            <person name="Rivas-Marin E."/>
            <person name="Kohn T."/>
            <person name="Peeters S.H."/>
            <person name="Heuer A."/>
            <person name="Rast P."/>
            <person name="Oberbeckmann S."/>
            <person name="Bunk B."/>
            <person name="Jeske O."/>
            <person name="Meyerdierks A."/>
            <person name="Storesund J.E."/>
            <person name="Kallscheuer N."/>
            <person name="Luecker S."/>
            <person name="Lage O.M."/>
            <person name="Pohl T."/>
            <person name="Merkel B.J."/>
            <person name="Hornburger P."/>
            <person name="Mueller R.-W."/>
            <person name="Bruemmer F."/>
            <person name="Labrenz M."/>
            <person name="Spormann A.M."/>
            <person name="Op den Camp H."/>
            <person name="Overmann J."/>
            <person name="Amann R."/>
            <person name="Jetten M.S.M."/>
            <person name="Mascher T."/>
            <person name="Medema M.H."/>
            <person name="Devos D.P."/>
            <person name="Kaster A.-K."/>
            <person name="Ovreas L."/>
            <person name="Rohde M."/>
            <person name="Galperin M.Y."/>
            <person name="Jogler C."/>
        </authorList>
    </citation>
    <scope>NUCLEOTIDE SEQUENCE [LARGE SCALE GENOMIC DNA]</scope>
    <source>
        <strain evidence="1 2">Pla110</strain>
    </source>
</reference>
<dbReference type="RefSeq" id="WP_144997115.1">
    <property type="nucleotide sequence ID" value="NZ_CP036281.1"/>
</dbReference>
<name>A0A518CQW1_9PLAN</name>
<protein>
    <submittedName>
        <fullName evidence="1">Lipopolysaccharide kinase (Kdo/WaaP) family protein</fullName>
    </submittedName>
</protein>
<dbReference type="EMBL" id="CP036281">
    <property type="protein sequence ID" value="QDU81617.1"/>
    <property type="molecule type" value="Genomic_DNA"/>
</dbReference>
<gene>
    <name evidence="1" type="ORF">Pla110_33600</name>
</gene>
<keyword evidence="1" id="KW-0808">Transferase</keyword>
<sequence>MSTLQAGEPSENQEIRKLTGKVESRFSSPLVQERLQAHRLADLEQLFAHRDNVDQRHTGRAVWSTSMEDRKHNRFQVFVKLHEGKIPFLPRLSEFRGGLYKKPNPLREWEGIDVVKKLGLNVPERLALFHEQGRQFRAAVITKEVTGRQSVYQMIENQSWKSLGNEFQAGILDQMMAIIGRIHEGGYGWRGISTGHYFPVLNGDGTWTLSLIDLEGIHDGASNSVVKRDFNKLLKCLVKYNGGDFAAKYVKQNWENRGRITVNSFPVTAAAKAA</sequence>
<dbReference type="KEGG" id="plon:Pla110_33600"/>
<keyword evidence="1" id="KW-0418">Kinase</keyword>
<proteinExistence type="predicted"/>
<accession>A0A518CQW1</accession>
<dbReference type="Pfam" id="PF06293">
    <property type="entry name" value="Kdo"/>
    <property type="match status" value="1"/>
</dbReference>
<dbReference type="Proteomes" id="UP000317178">
    <property type="component" value="Chromosome"/>
</dbReference>
<dbReference type="GO" id="GO:0016301">
    <property type="term" value="F:kinase activity"/>
    <property type="evidence" value="ECO:0007669"/>
    <property type="project" value="UniProtKB-KW"/>
</dbReference>
<dbReference type="AlphaFoldDB" id="A0A518CQW1"/>
<evidence type="ECO:0000313" key="2">
    <source>
        <dbReference type="Proteomes" id="UP000317178"/>
    </source>
</evidence>
<keyword evidence="2" id="KW-1185">Reference proteome</keyword>
<evidence type="ECO:0000313" key="1">
    <source>
        <dbReference type="EMBL" id="QDU81617.1"/>
    </source>
</evidence>
<organism evidence="1 2">
    <name type="scientific">Polystyrenella longa</name>
    <dbReference type="NCBI Taxonomy" id="2528007"/>
    <lineage>
        <taxon>Bacteria</taxon>
        <taxon>Pseudomonadati</taxon>
        <taxon>Planctomycetota</taxon>
        <taxon>Planctomycetia</taxon>
        <taxon>Planctomycetales</taxon>
        <taxon>Planctomycetaceae</taxon>
        <taxon>Polystyrenella</taxon>
    </lineage>
</organism>